<accession>A0A2M4CYQ2</accession>
<dbReference type="SUPFAM" id="SSF63748">
    <property type="entry name" value="Tudor/PWWP/MBT"/>
    <property type="match status" value="2"/>
</dbReference>
<dbReference type="PROSITE" id="PS50868">
    <property type="entry name" value="POST_SET"/>
    <property type="match status" value="1"/>
</dbReference>
<proteinExistence type="predicted"/>
<dbReference type="InterPro" id="IPR000313">
    <property type="entry name" value="PWWP_dom"/>
</dbReference>
<keyword evidence="3" id="KW-0158">Chromosome</keyword>
<dbReference type="InterPro" id="IPR003616">
    <property type="entry name" value="Post-SET_dom"/>
</dbReference>
<keyword evidence="6 22" id="KW-0808">Transferase</keyword>
<evidence type="ECO:0000256" key="5">
    <source>
        <dbReference type="ARBA" id="ARBA00022603"/>
    </source>
</evidence>
<feature type="domain" description="Post-SET" evidence="20">
    <location>
        <begin position="1180"/>
        <end position="1196"/>
    </location>
</feature>
<dbReference type="CDD" id="cd15566">
    <property type="entry name" value="PHD3_NSD"/>
    <property type="match status" value="1"/>
</dbReference>
<sequence length="1260" mass="142537">MPKIKGNKMKNRGKSVLDMKKYNKLSRNRKRNASSDDSREMTLTSMDDAAYSKAMLLSPTSAKEIVQSQQQTPKRQQIRPPKASSSGSISSSSNSSHLLSTTSRQETNDQILSVKPISENTCVSSSPQTRTLLMQLQTSLSPKMTEIQSNGEHRVSRYGRHQKQKENVNYVPVELTKFVSKSPSKFKTKVHVDSSVAHIEVDGPETKGHANDADMMPTIASERHSEIQIKDHSSSEISVIKGSNEDLLGMDEIKIIGMNASFTTIEESAISSNLLASQSLPDTENNESHVGGLERSSDGDSAKGSSINFDCGGFLVGDMYWGAQSKNQIHWPCMVIPDPVTNQITRKSQKQTATESWSEVHVVFFAGKGLRAWLKETQLIPFDSTEQYRLRVANSGFGPVLRTKIKRASEGWRTACRDAEIYYALPAEARLEHFKAAKEERKQRAKINMSRQRKQPPTTTPESPAYEVIQSTLAITPNHERTVALGHSFESSNLLENNISRFFNSMDRNNTHEMSVTEGFDQFGYDTLLKFVRLFLFHGNKDKNVDEKIQLCVQQICSLRQKPFGTERTIAQRSMKSLQRAICELGVQIPSESSSNNALASSSNQNLRRPSHKVQSLQEKFIFSLERNLLVKGLPKGYVCQICGEPNNTVKCCKCQQYLHVECVTQDIVVDEKNAKLIEDKNWSCNNCETNVDTDALTHGKCFICNDNMAKKEPKYRCVVTACAQLYHLPCLTMFPQYRQMQKQSIICPYHACHTCVSDDPNGKAVNGKQSLVRCIKCPSAYHPDIGCVPAGSHFITNKEFICPKHELLEKAPNVNWCCICCNTGDLLVMCDTCPVSIHRECLNCEPPPPEGKYYCDFCVCGRYPLYNEIVVVKLAQYRWWPALTLPPPLVPDNLLQMPHQSTDICVKFFYSHNMAWINRRLMYMYDDGDSQNLGTLKTGTLNKQYHQAMQEAHTIYVALKEQKKGHLIDGVAIGPPTYTKIYRNRYTASLKESSRRSRIKEESMDSVCNCSMDDGDPCGANSSCINRFTFIECNPKTCPAKERCSNQRFAKRIYPDLEVRKFEDRGHGLVTKEDLTAGQFIIEYVGEVINKKEFGRRLNYMQQQNEQHYYFLEVDSEIIIDAGPKGNLARFVNHSCEPNCETQKWTVDNMRVIGVFALKDIKAGQELTFDYCLAKFGENRQTCLCGSEKCSGQIGEKYRAPKSPSNRKRPLSVKSKTKFSKKAKHNEKSTIDQGETFLVNTVQIKEEQKFSDENDEQMY</sequence>
<dbReference type="VEuPathDB" id="VectorBase:ADAC004648"/>
<dbReference type="SMART" id="SM00293">
    <property type="entry name" value="PWWP"/>
    <property type="match status" value="1"/>
</dbReference>
<feature type="domain" description="PHD-type" evidence="16">
    <location>
        <begin position="637"/>
        <end position="691"/>
    </location>
</feature>
<evidence type="ECO:0000256" key="2">
    <source>
        <dbReference type="ARBA" id="ARBA00004286"/>
    </source>
</evidence>
<dbReference type="GO" id="GO:0032259">
    <property type="term" value="P:methylation"/>
    <property type="evidence" value="ECO:0007669"/>
    <property type="project" value="UniProtKB-KW"/>
</dbReference>
<dbReference type="Pfam" id="PF22908">
    <property type="entry name" value="PHD_NSD"/>
    <property type="match status" value="1"/>
</dbReference>
<feature type="domain" description="PHD-type" evidence="16">
    <location>
        <begin position="815"/>
        <end position="862"/>
    </location>
</feature>
<keyword evidence="7" id="KW-0949">S-adenosyl-L-methionine</keyword>
<dbReference type="PROSITE" id="PS50089">
    <property type="entry name" value="ZF_RING_2"/>
    <property type="match status" value="1"/>
</dbReference>
<keyword evidence="9" id="KW-0677">Repeat</keyword>
<dbReference type="Gene3D" id="2.30.30.140">
    <property type="match status" value="2"/>
</dbReference>
<feature type="domain" description="AWS" evidence="21">
    <location>
        <begin position="1004"/>
        <end position="1054"/>
    </location>
</feature>
<dbReference type="InterPro" id="IPR046341">
    <property type="entry name" value="SET_dom_sf"/>
</dbReference>
<evidence type="ECO:0000256" key="14">
    <source>
        <dbReference type="PROSITE-ProRule" id="PRU00175"/>
    </source>
</evidence>
<keyword evidence="10 14" id="KW-0863">Zinc-finger</keyword>
<feature type="compositionally biased region" description="Basic residues" evidence="15">
    <location>
        <begin position="1"/>
        <end position="13"/>
    </location>
</feature>
<dbReference type="CDD" id="cd05838">
    <property type="entry name" value="PWWP_NSD_rpt2"/>
    <property type="match status" value="1"/>
</dbReference>
<dbReference type="InterPro" id="IPR001841">
    <property type="entry name" value="Znf_RING"/>
</dbReference>
<dbReference type="Pfam" id="PF23004">
    <property type="entry name" value="PHDvar_NSD"/>
    <property type="match status" value="1"/>
</dbReference>
<evidence type="ECO:0000259" key="19">
    <source>
        <dbReference type="PROSITE" id="PS50812"/>
    </source>
</evidence>
<dbReference type="GO" id="GO:0005634">
    <property type="term" value="C:nucleus"/>
    <property type="evidence" value="ECO:0007669"/>
    <property type="project" value="UniProtKB-SubCell"/>
</dbReference>
<dbReference type="InterPro" id="IPR019786">
    <property type="entry name" value="Zinc_finger_PHD-type_CS"/>
</dbReference>
<evidence type="ECO:0000256" key="10">
    <source>
        <dbReference type="ARBA" id="ARBA00022771"/>
    </source>
</evidence>
<dbReference type="InterPro" id="IPR001214">
    <property type="entry name" value="SET_dom"/>
</dbReference>
<evidence type="ECO:0000256" key="7">
    <source>
        <dbReference type="ARBA" id="ARBA00022691"/>
    </source>
</evidence>
<feature type="region of interest" description="Disordered" evidence="15">
    <location>
        <begin position="1197"/>
        <end position="1233"/>
    </location>
</feature>
<protein>
    <submittedName>
        <fullName evidence="22">Putative histone-lysine n-methyltransferase mes-4 isoform x3</fullName>
    </submittedName>
</protein>
<feature type="region of interest" description="Disordered" evidence="15">
    <location>
        <begin position="592"/>
        <end position="611"/>
    </location>
</feature>
<evidence type="ECO:0000256" key="12">
    <source>
        <dbReference type="ARBA" id="ARBA00022853"/>
    </source>
</evidence>
<dbReference type="SMART" id="SM00570">
    <property type="entry name" value="AWS"/>
    <property type="match status" value="1"/>
</dbReference>
<evidence type="ECO:0000256" key="15">
    <source>
        <dbReference type="SAM" id="MobiDB-lite"/>
    </source>
</evidence>
<dbReference type="Pfam" id="PF00855">
    <property type="entry name" value="PWWP"/>
    <property type="match status" value="2"/>
</dbReference>
<comment type="subcellular location">
    <subcellularLocation>
        <location evidence="2">Chromosome</location>
    </subcellularLocation>
    <subcellularLocation>
        <location evidence="1">Nucleus</location>
    </subcellularLocation>
</comment>
<keyword evidence="11" id="KW-0862">Zinc</keyword>
<dbReference type="VEuPathDB" id="VectorBase:ADAR2_010460"/>
<feature type="compositionally biased region" description="Polar residues" evidence="15">
    <location>
        <begin position="61"/>
        <end position="75"/>
    </location>
</feature>
<dbReference type="PROSITE" id="PS51215">
    <property type="entry name" value="AWS"/>
    <property type="match status" value="1"/>
</dbReference>
<feature type="region of interest" description="Disordered" evidence="15">
    <location>
        <begin position="277"/>
        <end position="303"/>
    </location>
</feature>
<feature type="compositionally biased region" description="Basic residues" evidence="15">
    <location>
        <begin position="22"/>
        <end position="32"/>
    </location>
</feature>
<dbReference type="Pfam" id="PF17907">
    <property type="entry name" value="AWS"/>
    <property type="match status" value="1"/>
</dbReference>
<reference evidence="22" key="1">
    <citation type="submission" date="2018-01" db="EMBL/GenBank/DDBJ databases">
        <title>An insight into the sialome of Amazonian anophelines.</title>
        <authorList>
            <person name="Ribeiro J.M."/>
            <person name="Scarpassa V."/>
            <person name="Calvo E."/>
        </authorList>
    </citation>
    <scope>NUCLEOTIDE SEQUENCE</scope>
</reference>
<evidence type="ECO:0000259" key="18">
    <source>
        <dbReference type="PROSITE" id="PS50280"/>
    </source>
</evidence>
<feature type="domain" description="PWWP" evidence="19">
    <location>
        <begin position="867"/>
        <end position="929"/>
    </location>
</feature>
<feature type="domain" description="SET" evidence="18">
    <location>
        <begin position="1056"/>
        <end position="1173"/>
    </location>
</feature>
<name>A0A2M4CYQ2_ANODA</name>
<evidence type="ECO:0000256" key="6">
    <source>
        <dbReference type="ARBA" id="ARBA00022679"/>
    </source>
</evidence>
<evidence type="ECO:0000313" key="22">
    <source>
        <dbReference type="EMBL" id="MBW70409.1"/>
    </source>
</evidence>
<keyword evidence="13" id="KW-0539">Nucleus</keyword>
<dbReference type="InterPro" id="IPR001965">
    <property type="entry name" value="Znf_PHD"/>
</dbReference>
<feature type="domain" description="RING-type" evidence="17">
    <location>
        <begin position="702"/>
        <end position="751"/>
    </location>
</feature>
<dbReference type="PROSITE" id="PS50280">
    <property type="entry name" value="SET"/>
    <property type="match status" value="1"/>
</dbReference>
<dbReference type="GO" id="GO:0140938">
    <property type="term" value="F:histone H3 methyltransferase activity"/>
    <property type="evidence" value="ECO:0007669"/>
    <property type="project" value="UniProtKB-ARBA"/>
</dbReference>
<feature type="region of interest" description="Disordered" evidence="15">
    <location>
        <begin position="61"/>
        <end position="113"/>
    </location>
</feature>
<dbReference type="InterPro" id="IPR055198">
    <property type="entry name" value="NSD_PHD"/>
</dbReference>
<evidence type="ECO:0000259" key="16">
    <source>
        <dbReference type="PROSITE" id="PS50016"/>
    </source>
</evidence>
<dbReference type="SUPFAM" id="SSF57903">
    <property type="entry name" value="FYVE/PHD zinc finger"/>
    <property type="match status" value="2"/>
</dbReference>
<dbReference type="SUPFAM" id="SSF82199">
    <property type="entry name" value="SET domain"/>
    <property type="match status" value="1"/>
</dbReference>
<dbReference type="GO" id="GO:0008270">
    <property type="term" value="F:zinc ion binding"/>
    <property type="evidence" value="ECO:0007669"/>
    <property type="project" value="UniProtKB-KW"/>
</dbReference>
<keyword evidence="5 22" id="KW-0489">Methyltransferase</keyword>
<dbReference type="PROSITE" id="PS50812">
    <property type="entry name" value="PWWP"/>
    <property type="match status" value="1"/>
</dbReference>
<feature type="compositionally biased region" description="Low complexity" evidence="15">
    <location>
        <begin position="84"/>
        <end position="103"/>
    </location>
</feature>
<evidence type="ECO:0000256" key="11">
    <source>
        <dbReference type="ARBA" id="ARBA00022833"/>
    </source>
</evidence>
<dbReference type="InterPro" id="IPR055197">
    <property type="entry name" value="PHDvar_NSD"/>
</dbReference>
<dbReference type="AlphaFoldDB" id="A0A2M4CYQ2"/>
<dbReference type="SMART" id="SM00317">
    <property type="entry name" value="SET"/>
    <property type="match status" value="1"/>
</dbReference>
<dbReference type="InterPro" id="IPR019787">
    <property type="entry name" value="Znf_PHD-finger"/>
</dbReference>
<evidence type="ECO:0000256" key="13">
    <source>
        <dbReference type="ARBA" id="ARBA00023242"/>
    </source>
</evidence>
<feature type="region of interest" description="Disordered" evidence="15">
    <location>
        <begin position="443"/>
        <end position="463"/>
    </location>
</feature>
<dbReference type="SMART" id="SM00249">
    <property type="entry name" value="PHD"/>
    <property type="match status" value="4"/>
</dbReference>
<feature type="compositionally biased region" description="Basic residues" evidence="15">
    <location>
        <begin position="1206"/>
        <end position="1226"/>
    </location>
</feature>
<dbReference type="PROSITE" id="PS01359">
    <property type="entry name" value="ZF_PHD_1"/>
    <property type="match status" value="1"/>
</dbReference>
<dbReference type="EMBL" id="GGFL01006231">
    <property type="protein sequence ID" value="MBW70409.1"/>
    <property type="molecule type" value="Transcribed_RNA"/>
</dbReference>
<dbReference type="PROSITE" id="PS50016">
    <property type="entry name" value="ZF_PHD_2"/>
    <property type="match status" value="2"/>
</dbReference>
<dbReference type="Pfam" id="PF00856">
    <property type="entry name" value="SET"/>
    <property type="match status" value="1"/>
</dbReference>
<dbReference type="InterPro" id="IPR050777">
    <property type="entry name" value="SET2_Histone-Lys_MeTrsfase"/>
</dbReference>
<dbReference type="InterPro" id="IPR006560">
    <property type="entry name" value="AWS_dom"/>
</dbReference>
<dbReference type="GO" id="GO:0005694">
    <property type="term" value="C:chromosome"/>
    <property type="evidence" value="ECO:0007669"/>
    <property type="project" value="UniProtKB-SubCell"/>
</dbReference>
<keyword evidence="8" id="KW-0479">Metal-binding</keyword>
<organism evidence="22">
    <name type="scientific">Anopheles darlingi</name>
    <name type="common">Mosquito</name>
    <dbReference type="NCBI Taxonomy" id="43151"/>
    <lineage>
        <taxon>Eukaryota</taxon>
        <taxon>Metazoa</taxon>
        <taxon>Ecdysozoa</taxon>
        <taxon>Arthropoda</taxon>
        <taxon>Hexapoda</taxon>
        <taxon>Insecta</taxon>
        <taxon>Pterygota</taxon>
        <taxon>Neoptera</taxon>
        <taxon>Endopterygota</taxon>
        <taxon>Diptera</taxon>
        <taxon>Nematocera</taxon>
        <taxon>Culicoidea</taxon>
        <taxon>Culicidae</taxon>
        <taxon>Anophelinae</taxon>
        <taxon>Anopheles</taxon>
    </lineage>
</organism>
<dbReference type="InterPro" id="IPR013083">
    <property type="entry name" value="Znf_RING/FYVE/PHD"/>
</dbReference>
<dbReference type="InterPro" id="IPR011011">
    <property type="entry name" value="Znf_FYVE_PHD"/>
</dbReference>
<evidence type="ECO:0000259" key="21">
    <source>
        <dbReference type="PROSITE" id="PS51215"/>
    </source>
</evidence>
<feature type="compositionally biased region" description="Low complexity" evidence="15">
    <location>
        <begin position="592"/>
        <end position="607"/>
    </location>
</feature>
<evidence type="ECO:0000259" key="17">
    <source>
        <dbReference type="PROSITE" id="PS50089"/>
    </source>
</evidence>
<dbReference type="PANTHER" id="PTHR22884">
    <property type="entry name" value="SET DOMAIN PROTEINS"/>
    <property type="match status" value="1"/>
</dbReference>
<dbReference type="Gene3D" id="2.170.270.10">
    <property type="entry name" value="SET domain"/>
    <property type="match status" value="1"/>
</dbReference>
<feature type="region of interest" description="Disordered" evidence="15">
    <location>
        <begin position="1"/>
        <end position="46"/>
    </location>
</feature>
<keyword evidence="12" id="KW-0156">Chromatin regulator</keyword>
<dbReference type="Gene3D" id="3.30.40.10">
    <property type="entry name" value="Zinc/RING finger domain, C3HC4 (zinc finger)"/>
    <property type="match status" value="3"/>
</dbReference>
<evidence type="ECO:0000256" key="9">
    <source>
        <dbReference type="ARBA" id="ARBA00022737"/>
    </source>
</evidence>
<evidence type="ECO:0000259" key="20">
    <source>
        <dbReference type="PROSITE" id="PS50868"/>
    </source>
</evidence>
<dbReference type="GO" id="GO:0016279">
    <property type="term" value="F:protein-lysine N-methyltransferase activity"/>
    <property type="evidence" value="ECO:0007669"/>
    <property type="project" value="UniProtKB-ARBA"/>
</dbReference>
<evidence type="ECO:0000256" key="8">
    <source>
        <dbReference type="ARBA" id="ARBA00022723"/>
    </source>
</evidence>
<evidence type="ECO:0000256" key="1">
    <source>
        <dbReference type="ARBA" id="ARBA00004123"/>
    </source>
</evidence>
<keyword evidence="4" id="KW-0597">Phosphoprotein</keyword>
<evidence type="ECO:0000256" key="4">
    <source>
        <dbReference type="ARBA" id="ARBA00022553"/>
    </source>
</evidence>
<evidence type="ECO:0000256" key="3">
    <source>
        <dbReference type="ARBA" id="ARBA00022454"/>
    </source>
</evidence>